<comment type="caution">
    <text evidence="3">The sequence shown here is derived from an EMBL/GenBank/DDBJ whole genome shotgun (WGS) entry which is preliminary data.</text>
</comment>
<dbReference type="Pfam" id="PF00550">
    <property type="entry name" value="PP-binding"/>
    <property type="match status" value="1"/>
</dbReference>
<dbReference type="Gene3D" id="3.40.50.12780">
    <property type="entry name" value="N-terminal domain of ligase-like"/>
    <property type="match status" value="1"/>
</dbReference>
<dbReference type="Pfam" id="PF13193">
    <property type="entry name" value="AMP-binding_C"/>
    <property type="match status" value="1"/>
</dbReference>
<evidence type="ECO:0000256" key="1">
    <source>
        <dbReference type="SAM" id="MobiDB-lite"/>
    </source>
</evidence>
<dbReference type="GO" id="GO:0005737">
    <property type="term" value="C:cytoplasm"/>
    <property type="evidence" value="ECO:0007669"/>
    <property type="project" value="TreeGrafter"/>
</dbReference>
<organism evidence="3 4">
    <name type="scientific">Umezawaea endophytica</name>
    <dbReference type="NCBI Taxonomy" id="1654476"/>
    <lineage>
        <taxon>Bacteria</taxon>
        <taxon>Bacillati</taxon>
        <taxon>Actinomycetota</taxon>
        <taxon>Actinomycetes</taxon>
        <taxon>Pseudonocardiales</taxon>
        <taxon>Pseudonocardiaceae</taxon>
        <taxon>Umezawaea</taxon>
    </lineage>
</organism>
<dbReference type="InterPro" id="IPR009081">
    <property type="entry name" value="PP-bd_ACP"/>
</dbReference>
<evidence type="ECO:0000313" key="3">
    <source>
        <dbReference type="EMBL" id="MCS7476734.1"/>
    </source>
</evidence>
<feature type="domain" description="Carrier" evidence="2">
    <location>
        <begin position="525"/>
        <end position="600"/>
    </location>
</feature>
<dbReference type="InterPro" id="IPR025110">
    <property type="entry name" value="AMP-bd_C"/>
</dbReference>
<dbReference type="PANTHER" id="PTHR45527">
    <property type="entry name" value="NONRIBOSOMAL PEPTIDE SYNTHETASE"/>
    <property type="match status" value="1"/>
</dbReference>
<dbReference type="RefSeq" id="WP_259622250.1">
    <property type="nucleotide sequence ID" value="NZ_JANYMP010000003.1"/>
</dbReference>
<dbReference type="InterPro" id="IPR045851">
    <property type="entry name" value="AMP-bd_C_sf"/>
</dbReference>
<protein>
    <submittedName>
        <fullName evidence="3">Non-ribosomal peptide synthetase</fullName>
    </submittedName>
</protein>
<dbReference type="Gene3D" id="1.10.1200.10">
    <property type="entry name" value="ACP-like"/>
    <property type="match status" value="1"/>
</dbReference>
<dbReference type="InterPro" id="IPR000873">
    <property type="entry name" value="AMP-dep_synth/lig_dom"/>
</dbReference>
<dbReference type="InterPro" id="IPR042099">
    <property type="entry name" value="ANL_N_sf"/>
</dbReference>
<dbReference type="InterPro" id="IPR010071">
    <property type="entry name" value="AA_adenyl_dom"/>
</dbReference>
<name>A0A9X2VHZ9_9PSEU</name>
<dbReference type="GO" id="GO:0031177">
    <property type="term" value="F:phosphopantetheine binding"/>
    <property type="evidence" value="ECO:0007669"/>
    <property type="project" value="TreeGrafter"/>
</dbReference>
<dbReference type="PANTHER" id="PTHR45527:SF1">
    <property type="entry name" value="FATTY ACID SYNTHASE"/>
    <property type="match status" value="1"/>
</dbReference>
<gene>
    <name evidence="3" type="ORF">NZH93_07700</name>
</gene>
<keyword evidence="4" id="KW-1185">Reference proteome</keyword>
<proteinExistence type="predicted"/>
<dbReference type="EMBL" id="JANYMP010000003">
    <property type="protein sequence ID" value="MCS7476734.1"/>
    <property type="molecule type" value="Genomic_DNA"/>
</dbReference>
<accession>A0A9X2VHZ9</accession>
<dbReference type="PROSITE" id="PS50075">
    <property type="entry name" value="CARRIER"/>
    <property type="match status" value="1"/>
</dbReference>
<dbReference type="GO" id="GO:0044550">
    <property type="term" value="P:secondary metabolite biosynthetic process"/>
    <property type="evidence" value="ECO:0007669"/>
    <property type="project" value="TreeGrafter"/>
</dbReference>
<dbReference type="SUPFAM" id="SSF47336">
    <property type="entry name" value="ACP-like"/>
    <property type="match status" value="1"/>
</dbReference>
<dbReference type="InterPro" id="IPR020845">
    <property type="entry name" value="AMP-binding_CS"/>
</dbReference>
<dbReference type="PROSITE" id="PS00455">
    <property type="entry name" value="AMP_BINDING"/>
    <property type="match status" value="1"/>
</dbReference>
<feature type="region of interest" description="Disordered" evidence="1">
    <location>
        <begin position="1"/>
        <end position="21"/>
    </location>
</feature>
<evidence type="ECO:0000313" key="4">
    <source>
        <dbReference type="Proteomes" id="UP001141259"/>
    </source>
</evidence>
<reference evidence="3" key="1">
    <citation type="submission" date="2022-08" db="EMBL/GenBank/DDBJ databases">
        <authorList>
            <person name="Tistechok S."/>
            <person name="Samborskyy M."/>
            <person name="Roman I."/>
        </authorList>
    </citation>
    <scope>NUCLEOTIDE SEQUENCE</scope>
    <source>
        <strain evidence="3">DSM 103496</strain>
    </source>
</reference>
<dbReference type="Proteomes" id="UP001141259">
    <property type="component" value="Unassembled WGS sequence"/>
</dbReference>
<sequence>MPDQAAHPRKAESATRPPGSRTLVSSFAEAARDFADRTALVEGDRVTTYAELDRRSARVAALLRERWGVGRGDPVGVHMARSTDLYVLMLGILRAGACVVPLNPEHPAKFVDRVVAESGTRVVLHDGDRAFGDAVRVAPIRELTGGKDLPDVEPSEVDITGESTAFLMFTSGSTGRPKGVRIAHRGLARLGPDQGRLAVTERDVLAQFAAYSFAASTIEIWLSLLHGATLVVLPPGLPTLRVLRDAVLDNGVTVLSLPGGLFNLVVDEEPEVLAGLRAVVLSGDFPSHGHLTRAAGLTSGTVYNGYGCTENSSISLLYPIDSVDDVSRHDRVPVGKPMPGVVARVLDEDLRPCPPGEVGQLCIGGTGVALGYLDQPELTAEKFVPGPDGEVLYRTGDLARLTDDGDVVLVGRADSMVKVRGYRVETSEVELALRDHPSVRQAVVKSFGDENKELVAFYSTVDGSPLDPDQVVGHLSDRVPAYAVPSLFDHRDSLPHNVNGKIDRSALAVPAAHATTTKGDETMNDAKTLLEPVILQAWKDISSLQDFEVTDSFLGHGGNSLHFVQLANRLQKIFAVEVETEDVFRHGTVEKLAAHIDGIRDPRTASH</sequence>
<dbReference type="InterPro" id="IPR036736">
    <property type="entry name" value="ACP-like_sf"/>
</dbReference>
<dbReference type="AlphaFoldDB" id="A0A9X2VHZ9"/>
<dbReference type="Gene3D" id="3.30.300.30">
    <property type="match status" value="1"/>
</dbReference>
<evidence type="ECO:0000259" key="2">
    <source>
        <dbReference type="PROSITE" id="PS50075"/>
    </source>
</evidence>
<dbReference type="NCBIfam" id="TIGR01733">
    <property type="entry name" value="AA-adenyl-dom"/>
    <property type="match status" value="1"/>
</dbReference>
<dbReference type="SUPFAM" id="SSF56801">
    <property type="entry name" value="Acetyl-CoA synthetase-like"/>
    <property type="match status" value="1"/>
</dbReference>
<dbReference type="Pfam" id="PF00501">
    <property type="entry name" value="AMP-binding"/>
    <property type="match status" value="1"/>
</dbReference>
<dbReference type="GO" id="GO:0043041">
    <property type="term" value="P:amino acid activation for nonribosomal peptide biosynthetic process"/>
    <property type="evidence" value="ECO:0007669"/>
    <property type="project" value="TreeGrafter"/>
</dbReference>